<evidence type="ECO:0000313" key="2">
    <source>
        <dbReference type="Proteomes" id="UP000189475"/>
    </source>
</evidence>
<protein>
    <submittedName>
        <fullName evidence="1">Uncharacterized protein</fullName>
    </submittedName>
</protein>
<gene>
    <name evidence="1" type="ORF">VPAL9027_01979</name>
</gene>
<sequence>MTVGLQQDETFLTHCLLLFLLVNPHDYCSILSTASILACEW</sequence>
<dbReference type="AlphaFoldDB" id="A0A1R4B516"/>
<dbReference type="Proteomes" id="UP000189475">
    <property type="component" value="Unassembled WGS sequence"/>
</dbReference>
<dbReference type="EMBL" id="FUFT01000005">
    <property type="protein sequence ID" value="SJL83999.1"/>
    <property type="molecule type" value="Genomic_DNA"/>
</dbReference>
<organism evidence="1 2">
    <name type="scientific">Vibrio palustris</name>
    <dbReference type="NCBI Taxonomy" id="1918946"/>
    <lineage>
        <taxon>Bacteria</taxon>
        <taxon>Pseudomonadati</taxon>
        <taxon>Pseudomonadota</taxon>
        <taxon>Gammaproteobacteria</taxon>
        <taxon>Vibrionales</taxon>
        <taxon>Vibrionaceae</taxon>
        <taxon>Vibrio</taxon>
    </lineage>
</organism>
<keyword evidence="2" id="KW-1185">Reference proteome</keyword>
<proteinExistence type="predicted"/>
<name>A0A1R4B516_9VIBR</name>
<accession>A0A1R4B516</accession>
<evidence type="ECO:0000313" key="1">
    <source>
        <dbReference type="EMBL" id="SJL83999.1"/>
    </source>
</evidence>
<reference evidence="1 2" key="1">
    <citation type="submission" date="2017-02" db="EMBL/GenBank/DDBJ databases">
        <authorList>
            <person name="Peterson S.W."/>
        </authorList>
    </citation>
    <scope>NUCLEOTIDE SEQUENCE [LARGE SCALE GENOMIC DNA]</scope>
    <source>
        <strain evidence="1 2">CECT 9027</strain>
    </source>
</reference>